<dbReference type="GO" id="GO:0005886">
    <property type="term" value="C:plasma membrane"/>
    <property type="evidence" value="ECO:0007669"/>
    <property type="project" value="TreeGrafter"/>
</dbReference>
<feature type="transmembrane region" description="Helical" evidence="6">
    <location>
        <begin position="39"/>
        <end position="62"/>
    </location>
</feature>
<dbReference type="Pfam" id="PF04479">
    <property type="entry name" value="RTA1"/>
    <property type="match status" value="1"/>
</dbReference>
<dbReference type="STRING" id="230819.A0A5C3KWE7"/>
<evidence type="ECO:0000313" key="7">
    <source>
        <dbReference type="EMBL" id="TFK24846.1"/>
    </source>
</evidence>
<evidence type="ECO:0000256" key="3">
    <source>
        <dbReference type="ARBA" id="ARBA00022989"/>
    </source>
</evidence>
<dbReference type="InterPro" id="IPR007568">
    <property type="entry name" value="RTA1"/>
</dbReference>
<sequence length="274" mass="30628">SNPSLLYDYIPSRWVGMTMSTLFFLSTFVHTAQAARFRVWWMFPTTVLGGMLQTLGWAARLWSSWVPRKLAPYLIQLISLLIAGTPILAANFIVFELIVKMLGPRFSLVSPKLCAWLHVNLRNVRGIHFHSPVSSNSRVVQGGWVMLAGVVLQTGLLRRHQLSQEKGVALESRTTNAAISSAPASTAEPGGATYTEHIEDPPPDPVGRRLRFMIVAVILSSIFLFVRCVYRVLEFGDEWDSPVDHNQVYFTVLDGLMILLSVLCFNFVHPGAFL</sequence>
<feature type="transmembrane region" description="Helical" evidence="6">
    <location>
        <begin position="74"/>
        <end position="99"/>
    </location>
</feature>
<keyword evidence="2 6" id="KW-0812">Transmembrane</keyword>
<dbReference type="AlphaFoldDB" id="A0A5C3KWE7"/>
<evidence type="ECO:0000256" key="2">
    <source>
        <dbReference type="ARBA" id="ARBA00022692"/>
    </source>
</evidence>
<evidence type="ECO:0000256" key="1">
    <source>
        <dbReference type="ARBA" id="ARBA00004141"/>
    </source>
</evidence>
<dbReference type="EMBL" id="ML210194">
    <property type="protein sequence ID" value="TFK24846.1"/>
    <property type="molecule type" value="Genomic_DNA"/>
</dbReference>
<protein>
    <submittedName>
        <fullName evidence="7">Uncharacterized protein</fullName>
    </submittedName>
</protein>
<reference evidence="7 8" key="1">
    <citation type="journal article" date="2019" name="Nat. Ecol. Evol.">
        <title>Megaphylogeny resolves global patterns of mushroom evolution.</title>
        <authorList>
            <person name="Varga T."/>
            <person name="Krizsan K."/>
            <person name="Foldi C."/>
            <person name="Dima B."/>
            <person name="Sanchez-Garcia M."/>
            <person name="Sanchez-Ramirez S."/>
            <person name="Szollosi G.J."/>
            <person name="Szarkandi J.G."/>
            <person name="Papp V."/>
            <person name="Albert L."/>
            <person name="Andreopoulos W."/>
            <person name="Angelini C."/>
            <person name="Antonin V."/>
            <person name="Barry K.W."/>
            <person name="Bougher N.L."/>
            <person name="Buchanan P."/>
            <person name="Buyck B."/>
            <person name="Bense V."/>
            <person name="Catcheside P."/>
            <person name="Chovatia M."/>
            <person name="Cooper J."/>
            <person name="Damon W."/>
            <person name="Desjardin D."/>
            <person name="Finy P."/>
            <person name="Geml J."/>
            <person name="Haridas S."/>
            <person name="Hughes K."/>
            <person name="Justo A."/>
            <person name="Karasinski D."/>
            <person name="Kautmanova I."/>
            <person name="Kiss B."/>
            <person name="Kocsube S."/>
            <person name="Kotiranta H."/>
            <person name="LaButti K.M."/>
            <person name="Lechner B.E."/>
            <person name="Liimatainen K."/>
            <person name="Lipzen A."/>
            <person name="Lukacs Z."/>
            <person name="Mihaltcheva S."/>
            <person name="Morgado L.N."/>
            <person name="Niskanen T."/>
            <person name="Noordeloos M.E."/>
            <person name="Ohm R.A."/>
            <person name="Ortiz-Santana B."/>
            <person name="Ovrebo C."/>
            <person name="Racz N."/>
            <person name="Riley R."/>
            <person name="Savchenko A."/>
            <person name="Shiryaev A."/>
            <person name="Soop K."/>
            <person name="Spirin V."/>
            <person name="Szebenyi C."/>
            <person name="Tomsovsky M."/>
            <person name="Tulloss R.E."/>
            <person name="Uehling J."/>
            <person name="Grigoriev I.V."/>
            <person name="Vagvolgyi C."/>
            <person name="Papp T."/>
            <person name="Martin F.M."/>
            <person name="Miettinen O."/>
            <person name="Hibbett D.S."/>
            <person name="Nagy L.G."/>
        </authorList>
    </citation>
    <scope>NUCLEOTIDE SEQUENCE [LARGE SCALE GENOMIC DNA]</scope>
    <source>
        <strain evidence="7 8">CBS 121175</strain>
    </source>
</reference>
<evidence type="ECO:0000256" key="6">
    <source>
        <dbReference type="SAM" id="Phobius"/>
    </source>
</evidence>
<evidence type="ECO:0000256" key="4">
    <source>
        <dbReference type="ARBA" id="ARBA00023136"/>
    </source>
</evidence>
<feature type="transmembrane region" description="Helical" evidence="6">
    <location>
        <begin position="248"/>
        <end position="268"/>
    </location>
</feature>
<dbReference type="OrthoDB" id="3358017at2759"/>
<feature type="non-terminal residue" evidence="7">
    <location>
        <position position="274"/>
    </location>
</feature>
<comment type="subcellular location">
    <subcellularLocation>
        <location evidence="1">Membrane</location>
        <topology evidence="1">Multi-pass membrane protein</topology>
    </subcellularLocation>
</comment>
<gene>
    <name evidence="7" type="ORF">FA15DRAFT_552280</name>
</gene>
<feature type="region of interest" description="Disordered" evidence="5">
    <location>
        <begin position="180"/>
        <end position="202"/>
    </location>
</feature>
<dbReference type="GO" id="GO:0000324">
    <property type="term" value="C:fungal-type vacuole"/>
    <property type="evidence" value="ECO:0007669"/>
    <property type="project" value="TreeGrafter"/>
</dbReference>
<feature type="non-terminal residue" evidence="7">
    <location>
        <position position="1"/>
    </location>
</feature>
<feature type="transmembrane region" description="Helical" evidence="6">
    <location>
        <begin position="212"/>
        <end position="233"/>
    </location>
</feature>
<keyword evidence="8" id="KW-1185">Reference proteome</keyword>
<proteinExistence type="predicted"/>
<dbReference type="Proteomes" id="UP000307440">
    <property type="component" value="Unassembled WGS sequence"/>
</dbReference>
<organism evidence="7 8">
    <name type="scientific">Coprinopsis marcescibilis</name>
    <name type="common">Agaric fungus</name>
    <name type="synonym">Psathyrella marcescibilis</name>
    <dbReference type="NCBI Taxonomy" id="230819"/>
    <lineage>
        <taxon>Eukaryota</taxon>
        <taxon>Fungi</taxon>
        <taxon>Dikarya</taxon>
        <taxon>Basidiomycota</taxon>
        <taxon>Agaricomycotina</taxon>
        <taxon>Agaricomycetes</taxon>
        <taxon>Agaricomycetidae</taxon>
        <taxon>Agaricales</taxon>
        <taxon>Agaricineae</taxon>
        <taxon>Psathyrellaceae</taxon>
        <taxon>Coprinopsis</taxon>
    </lineage>
</organism>
<keyword evidence="3 6" id="KW-1133">Transmembrane helix</keyword>
<keyword evidence="4 6" id="KW-0472">Membrane</keyword>
<dbReference type="PANTHER" id="PTHR31465:SF9">
    <property type="entry name" value="SPHINGOID LONG-CHAIN BASE TRANSPORTER RSB1"/>
    <property type="match status" value="1"/>
</dbReference>
<feature type="transmembrane region" description="Helical" evidence="6">
    <location>
        <begin position="12"/>
        <end position="32"/>
    </location>
</feature>
<accession>A0A5C3KWE7</accession>
<evidence type="ECO:0000313" key="8">
    <source>
        <dbReference type="Proteomes" id="UP000307440"/>
    </source>
</evidence>
<evidence type="ECO:0000256" key="5">
    <source>
        <dbReference type="SAM" id="MobiDB-lite"/>
    </source>
</evidence>
<dbReference type="PANTHER" id="PTHR31465">
    <property type="entry name" value="PROTEIN RTA1-RELATED"/>
    <property type="match status" value="1"/>
</dbReference>
<name>A0A5C3KWE7_COPMA</name>